<dbReference type="PANTHER" id="PTHR31302:SF31">
    <property type="entry name" value="PHOSPHODIESTERASE YAEI"/>
    <property type="match status" value="1"/>
</dbReference>
<dbReference type="RefSeq" id="WP_196103546.1">
    <property type="nucleotide sequence ID" value="NZ_CP064942.1"/>
</dbReference>
<proteinExistence type="predicted"/>
<dbReference type="InterPro" id="IPR004843">
    <property type="entry name" value="Calcineurin-like_PHP"/>
</dbReference>
<feature type="domain" description="Calcineurin-like phosphoesterase" evidence="3">
    <location>
        <begin position="47"/>
        <end position="231"/>
    </location>
</feature>
<keyword evidence="5" id="KW-1185">Reference proteome</keyword>
<name>A0A7S9QDF6_9RHOB</name>
<dbReference type="AlphaFoldDB" id="A0A7S9QDF6"/>
<evidence type="ECO:0000313" key="5">
    <source>
        <dbReference type="Proteomes" id="UP000594800"/>
    </source>
</evidence>
<dbReference type="EMBL" id="CP064942">
    <property type="protein sequence ID" value="QPH54337.1"/>
    <property type="molecule type" value="Genomic_DNA"/>
</dbReference>
<dbReference type="PANTHER" id="PTHR31302">
    <property type="entry name" value="TRANSMEMBRANE PROTEIN WITH METALLOPHOSPHOESTERASE DOMAIN-RELATED"/>
    <property type="match status" value="1"/>
</dbReference>
<keyword evidence="1" id="KW-0479">Metal-binding</keyword>
<evidence type="ECO:0000259" key="3">
    <source>
        <dbReference type="Pfam" id="PF00149"/>
    </source>
</evidence>
<accession>A0A7S9QDF6</accession>
<dbReference type="GO" id="GO:0016020">
    <property type="term" value="C:membrane"/>
    <property type="evidence" value="ECO:0007669"/>
    <property type="project" value="GOC"/>
</dbReference>
<dbReference type="GO" id="GO:0046872">
    <property type="term" value="F:metal ion binding"/>
    <property type="evidence" value="ECO:0007669"/>
    <property type="project" value="UniProtKB-KW"/>
</dbReference>
<dbReference type="InterPro" id="IPR051158">
    <property type="entry name" value="Metallophosphoesterase_sf"/>
</dbReference>
<dbReference type="GO" id="GO:0008758">
    <property type="term" value="F:UDP-2,3-diacylglucosamine hydrolase activity"/>
    <property type="evidence" value="ECO:0007669"/>
    <property type="project" value="TreeGrafter"/>
</dbReference>
<evidence type="ECO:0000313" key="4">
    <source>
        <dbReference type="EMBL" id="QPH54337.1"/>
    </source>
</evidence>
<gene>
    <name evidence="4" type="ORF">I0K15_00725</name>
</gene>
<evidence type="ECO:0000256" key="2">
    <source>
        <dbReference type="ARBA" id="ARBA00022801"/>
    </source>
</evidence>
<dbReference type="KEGG" id="poz:I0K15_00725"/>
<dbReference type="GO" id="GO:0009245">
    <property type="term" value="P:lipid A biosynthetic process"/>
    <property type="evidence" value="ECO:0007669"/>
    <property type="project" value="TreeGrafter"/>
</dbReference>
<dbReference type="Gene3D" id="3.60.21.10">
    <property type="match status" value="1"/>
</dbReference>
<dbReference type="Proteomes" id="UP000594800">
    <property type="component" value="Chromosome"/>
</dbReference>
<reference evidence="4 5" key="1">
    <citation type="submission" date="2020-11" db="EMBL/GenBank/DDBJ databases">
        <title>Description of Pontivivens ytuae sp. nov. isolated from deep sea sediment of Mariana Trench.</title>
        <authorList>
            <person name="Wang Z."/>
            <person name="Sun Q.-L."/>
            <person name="Xu X.-D."/>
            <person name="Tang Y.-Z."/>
            <person name="Zhang J."/>
        </authorList>
    </citation>
    <scope>NUCLEOTIDE SEQUENCE [LARGE SCALE GENOMIC DNA]</scope>
    <source>
        <strain evidence="4 5">MT2928</strain>
    </source>
</reference>
<dbReference type="SUPFAM" id="SSF56300">
    <property type="entry name" value="Metallo-dependent phosphatases"/>
    <property type="match status" value="1"/>
</dbReference>
<keyword evidence="2" id="KW-0378">Hydrolase</keyword>
<dbReference type="InterPro" id="IPR029052">
    <property type="entry name" value="Metallo-depent_PP-like"/>
</dbReference>
<dbReference type="Pfam" id="PF00149">
    <property type="entry name" value="Metallophos"/>
    <property type="match status" value="1"/>
</dbReference>
<evidence type="ECO:0000256" key="1">
    <source>
        <dbReference type="ARBA" id="ARBA00022723"/>
    </source>
</evidence>
<organism evidence="4 5">
    <name type="scientific">Pontivivens ytuae</name>
    <dbReference type="NCBI Taxonomy" id="2789856"/>
    <lineage>
        <taxon>Bacteria</taxon>
        <taxon>Pseudomonadati</taxon>
        <taxon>Pseudomonadota</taxon>
        <taxon>Alphaproteobacteria</taxon>
        <taxon>Rhodobacterales</taxon>
        <taxon>Paracoccaceae</taxon>
        <taxon>Pontivivens</taxon>
    </lineage>
</organism>
<sequence length="292" mass="31960">MHLLKVYAKGTRRGALRRFARWAVEPSLRFDVVRHVVRSERWAGAPLRIVVISDLHAQVPVMGLERVARIVARANALGADIMLLPGDVSFGLKRMPRRPHPEEVVQVLARLEAPLGRYAVLGNHDWREDYAALRDQPHLPRIGRALEAAGIPVLENRAVRIERAGGAFWLAGMGTERIFGEGRLDPGTADLDATLAAIRGDDPAILMMHEPDPFPQVPERIALSVCGHTHGGQLTAFGRALVVPSRHGTRYAYGHIREGGRDLVVSGGLGCSTIPLRLGRMPEITVVELSSA</sequence>
<protein>
    <submittedName>
        <fullName evidence="4">Metallophosphoesterase</fullName>
    </submittedName>
</protein>